<protein>
    <submittedName>
        <fullName evidence="1">Uncharacterized protein</fullName>
    </submittedName>
</protein>
<organism evidence="1 2">
    <name type="scientific">Ooceraea biroi</name>
    <name type="common">Clonal raider ant</name>
    <name type="synonym">Cerapachys biroi</name>
    <dbReference type="NCBI Taxonomy" id="2015173"/>
    <lineage>
        <taxon>Eukaryota</taxon>
        <taxon>Metazoa</taxon>
        <taxon>Ecdysozoa</taxon>
        <taxon>Arthropoda</taxon>
        <taxon>Hexapoda</taxon>
        <taxon>Insecta</taxon>
        <taxon>Pterygota</taxon>
        <taxon>Neoptera</taxon>
        <taxon>Endopterygota</taxon>
        <taxon>Hymenoptera</taxon>
        <taxon>Apocrita</taxon>
        <taxon>Aculeata</taxon>
        <taxon>Formicoidea</taxon>
        <taxon>Formicidae</taxon>
        <taxon>Dorylinae</taxon>
        <taxon>Ooceraea</taxon>
    </lineage>
</organism>
<dbReference type="PANTHER" id="PTHR33426:SF39">
    <property type="match status" value="1"/>
</dbReference>
<reference evidence="1 2" key="1">
    <citation type="journal article" date="2014" name="Curr. Biol.">
        <title>The genome of the clonal raider ant Cerapachys biroi.</title>
        <authorList>
            <person name="Oxley P.R."/>
            <person name="Ji L."/>
            <person name="Fetter-Pruneda I."/>
            <person name="McKenzie S.K."/>
            <person name="Li C."/>
            <person name="Hu H."/>
            <person name="Zhang G."/>
            <person name="Kronauer D.J."/>
        </authorList>
    </citation>
    <scope>NUCLEOTIDE SEQUENCE [LARGE SCALE GENOMIC DNA]</scope>
</reference>
<sequence length="185" mass="20687">MLALVCADVLIQDRLLTEVFSALRTLVWLLTRVDAQMLVEDGTLPERAFAVHASVWLLVRVYAQVLREMRLLPEPLAALRTPVRPTVRVDPLVLQQSRFLLKVFAAGQALEQPEIAVTGLGLATLLHDVGQSSRHVRRARARVLMRVQTGPAVTLAEGRQHHPGLLEVVQRGESTGSEHVRWYGW</sequence>
<gene>
    <name evidence="1" type="ORF">X777_07674</name>
</gene>
<dbReference type="AlphaFoldDB" id="A0A026WA34"/>
<dbReference type="EMBL" id="KK107314">
    <property type="protein sequence ID" value="EZA52838.1"/>
    <property type="molecule type" value="Genomic_DNA"/>
</dbReference>
<proteinExistence type="predicted"/>
<evidence type="ECO:0000313" key="2">
    <source>
        <dbReference type="Proteomes" id="UP000053097"/>
    </source>
</evidence>
<name>A0A026WA34_OOCBI</name>
<dbReference type="Proteomes" id="UP000053097">
    <property type="component" value="Unassembled WGS sequence"/>
</dbReference>
<keyword evidence="2" id="KW-1185">Reference proteome</keyword>
<accession>A0A026WA34</accession>
<evidence type="ECO:0000313" key="1">
    <source>
        <dbReference type="EMBL" id="EZA52838.1"/>
    </source>
</evidence>
<dbReference type="PANTHER" id="PTHR33426">
    <property type="entry name" value="C2H2-TYPE DOMAIN-CONTAINING PROTEIN"/>
    <property type="match status" value="1"/>
</dbReference>